<accession>A0ACB9ZEH9</accession>
<reference evidence="1 2" key="1">
    <citation type="journal article" date="2022" name="New Phytol.">
        <title>Ecological generalism drives hyperdiversity of secondary metabolite gene clusters in xylarialean endophytes.</title>
        <authorList>
            <person name="Franco M.E.E."/>
            <person name="Wisecaver J.H."/>
            <person name="Arnold A.E."/>
            <person name="Ju Y.M."/>
            <person name="Slot J.C."/>
            <person name="Ahrendt S."/>
            <person name="Moore L.P."/>
            <person name="Eastman K.E."/>
            <person name="Scott K."/>
            <person name="Konkel Z."/>
            <person name="Mondo S.J."/>
            <person name="Kuo A."/>
            <person name="Hayes R.D."/>
            <person name="Haridas S."/>
            <person name="Andreopoulos B."/>
            <person name="Riley R."/>
            <person name="LaButti K."/>
            <person name="Pangilinan J."/>
            <person name="Lipzen A."/>
            <person name="Amirebrahimi M."/>
            <person name="Yan J."/>
            <person name="Adam C."/>
            <person name="Keymanesh K."/>
            <person name="Ng V."/>
            <person name="Louie K."/>
            <person name="Northen T."/>
            <person name="Drula E."/>
            <person name="Henrissat B."/>
            <person name="Hsieh H.M."/>
            <person name="Youens-Clark K."/>
            <person name="Lutzoni F."/>
            <person name="Miadlikowska J."/>
            <person name="Eastwood D.C."/>
            <person name="Hamelin R.C."/>
            <person name="Grigoriev I.V."/>
            <person name="U'Ren J.M."/>
        </authorList>
    </citation>
    <scope>NUCLEOTIDE SEQUENCE [LARGE SCALE GENOMIC DNA]</scope>
    <source>
        <strain evidence="1 2">CBS 119005</strain>
    </source>
</reference>
<name>A0ACB9ZEH9_9PEZI</name>
<keyword evidence="2" id="KW-1185">Reference proteome</keyword>
<proteinExistence type="predicted"/>
<organism evidence="1 2">
    <name type="scientific">Hypoxylon rubiginosum</name>
    <dbReference type="NCBI Taxonomy" id="110542"/>
    <lineage>
        <taxon>Eukaryota</taxon>
        <taxon>Fungi</taxon>
        <taxon>Dikarya</taxon>
        <taxon>Ascomycota</taxon>
        <taxon>Pezizomycotina</taxon>
        <taxon>Sordariomycetes</taxon>
        <taxon>Xylariomycetidae</taxon>
        <taxon>Xylariales</taxon>
        <taxon>Hypoxylaceae</taxon>
        <taxon>Hypoxylon</taxon>
    </lineage>
</organism>
<comment type="caution">
    <text evidence="1">The sequence shown here is derived from an EMBL/GenBank/DDBJ whole genome shotgun (WGS) entry which is preliminary data.</text>
</comment>
<evidence type="ECO:0000313" key="2">
    <source>
        <dbReference type="Proteomes" id="UP001497700"/>
    </source>
</evidence>
<sequence length="358" mass="39055">MALPKIAILDDYQKLSEPPFEQLRSSGYEVTTFTDTLLPYNHPNTPQDAKDGLVKRLEPFEIISSMRERTPFPAELINRLPNLKLLLTTGGRNASIDVKACSARGVPVSGTTGENRSPDSTTQHCVALILALARGVPQDDASMKSGGWQTTYAVGLAGKVFGSIGLGRLGVSVSRIMSIAFGMKVISWSTNLTQEAADEKAKAAGLPVEDENGNKTFKVVSRDELFRSADVVSVQLVLSDRSRGLITADDLGKMKKTALFVNTARGPIVADDDLLAAARKGSIRGVGLDVYEIEPLPKDSEWRTTKWGEEGRSQVVLTPHMGYVEEDNITTMYQQQVENILRWQKGETMATVFSDSGY</sequence>
<gene>
    <name evidence="1" type="ORF">F4820DRAFT_404388</name>
</gene>
<dbReference type="Proteomes" id="UP001497700">
    <property type="component" value="Unassembled WGS sequence"/>
</dbReference>
<evidence type="ECO:0000313" key="1">
    <source>
        <dbReference type="EMBL" id="KAI4870235.1"/>
    </source>
</evidence>
<protein>
    <submittedName>
        <fullName evidence="1">D-isomer-specific 2-hydroxyacid dehydrogenase-like protein</fullName>
    </submittedName>
</protein>
<dbReference type="EMBL" id="MU393425">
    <property type="protein sequence ID" value="KAI4870235.1"/>
    <property type="molecule type" value="Genomic_DNA"/>
</dbReference>